<sequence length="156" mass="18439">MKYFKKLLIVFFSISLVLSCSLESEYALPNNEKIAPELLGKWTDPNNKNDVLIFTKKNRKMYHVSIKVNEEKPDELSAFINNIDGHLILNLIEKTNDRTTNIFYKISVHQDQLTYYEVNDKLLKSEIQSQKDLLQFFQNNIDHEEFFINPTILHKE</sequence>
<protein>
    <recommendedName>
        <fullName evidence="4">Lipoprotein</fullName>
    </recommendedName>
</protein>
<dbReference type="RefSeq" id="WP_093240296.1">
    <property type="nucleotide sequence ID" value="NZ_FNQF01000003.1"/>
</dbReference>
<feature type="signal peptide" evidence="1">
    <location>
        <begin position="1"/>
        <end position="22"/>
    </location>
</feature>
<dbReference type="AlphaFoldDB" id="A0A1H3Y7J7"/>
<feature type="chain" id="PRO_5011541589" description="Lipoprotein" evidence="1">
    <location>
        <begin position="23"/>
        <end position="156"/>
    </location>
</feature>
<evidence type="ECO:0000313" key="3">
    <source>
        <dbReference type="Proteomes" id="UP000198820"/>
    </source>
</evidence>
<organism evidence="2 3">
    <name type="scientific">Psychroflexus halocasei</name>
    <dbReference type="NCBI Taxonomy" id="908615"/>
    <lineage>
        <taxon>Bacteria</taxon>
        <taxon>Pseudomonadati</taxon>
        <taxon>Bacteroidota</taxon>
        <taxon>Flavobacteriia</taxon>
        <taxon>Flavobacteriales</taxon>
        <taxon>Flavobacteriaceae</taxon>
        <taxon>Psychroflexus</taxon>
    </lineage>
</organism>
<name>A0A1H3Y7J7_9FLAO</name>
<dbReference type="PROSITE" id="PS51257">
    <property type="entry name" value="PROKAR_LIPOPROTEIN"/>
    <property type="match status" value="1"/>
</dbReference>
<keyword evidence="1" id="KW-0732">Signal</keyword>
<dbReference type="Proteomes" id="UP000198820">
    <property type="component" value="Unassembled WGS sequence"/>
</dbReference>
<dbReference type="STRING" id="908615.SAMN05421540_10359"/>
<gene>
    <name evidence="2" type="ORF">SAMN05421540_10359</name>
</gene>
<keyword evidence="3" id="KW-1185">Reference proteome</keyword>
<proteinExistence type="predicted"/>
<reference evidence="2 3" key="1">
    <citation type="submission" date="2016-10" db="EMBL/GenBank/DDBJ databases">
        <authorList>
            <person name="de Groot N.N."/>
        </authorList>
    </citation>
    <scope>NUCLEOTIDE SEQUENCE [LARGE SCALE GENOMIC DNA]</scope>
    <source>
        <strain evidence="2 3">DSM 23581</strain>
    </source>
</reference>
<evidence type="ECO:0000256" key="1">
    <source>
        <dbReference type="SAM" id="SignalP"/>
    </source>
</evidence>
<evidence type="ECO:0008006" key="4">
    <source>
        <dbReference type="Google" id="ProtNLM"/>
    </source>
</evidence>
<evidence type="ECO:0000313" key="2">
    <source>
        <dbReference type="EMBL" id="SEA07626.1"/>
    </source>
</evidence>
<accession>A0A1H3Y7J7</accession>
<dbReference type="EMBL" id="FNQF01000003">
    <property type="protein sequence ID" value="SEA07626.1"/>
    <property type="molecule type" value="Genomic_DNA"/>
</dbReference>